<organism evidence="7 8">
    <name type="scientific">Oceanobacillus profundus</name>
    <dbReference type="NCBI Taxonomy" id="372463"/>
    <lineage>
        <taxon>Bacteria</taxon>
        <taxon>Bacillati</taxon>
        <taxon>Bacillota</taxon>
        <taxon>Bacilli</taxon>
        <taxon>Bacillales</taxon>
        <taxon>Bacillaceae</taxon>
        <taxon>Oceanobacillus</taxon>
    </lineage>
</organism>
<protein>
    <submittedName>
        <fullName evidence="7">Polyprenyl synthetase family protein</fullName>
    </submittedName>
</protein>
<dbReference type="CDD" id="cd00685">
    <property type="entry name" value="Trans_IPPS_HT"/>
    <property type="match status" value="1"/>
</dbReference>
<dbReference type="InterPro" id="IPR033749">
    <property type="entry name" value="Polyprenyl_synt_CS"/>
</dbReference>
<dbReference type="SUPFAM" id="SSF48576">
    <property type="entry name" value="Terpenoid synthases"/>
    <property type="match status" value="1"/>
</dbReference>
<evidence type="ECO:0000313" key="8">
    <source>
        <dbReference type="Proteomes" id="UP000285456"/>
    </source>
</evidence>
<comment type="caution">
    <text evidence="7">The sequence shown here is derived from an EMBL/GenBank/DDBJ whole genome shotgun (WGS) entry which is preliminary data.</text>
</comment>
<evidence type="ECO:0000256" key="2">
    <source>
        <dbReference type="ARBA" id="ARBA00006706"/>
    </source>
</evidence>
<dbReference type="Proteomes" id="UP000285456">
    <property type="component" value="Unassembled WGS sequence"/>
</dbReference>
<gene>
    <name evidence="7" type="ORF">D1B32_00750</name>
</gene>
<dbReference type="Pfam" id="PF00348">
    <property type="entry name" value="polyprenyl_synt"/>
    <property type="match status" value="1"/>
</dbReference>
<keyword evidence="3" id="KW-0808">Transferase</keyword>
<dbReference type="EMBL" id="QWEH01000001">
    <property type="protein sequence ID" value="RHW35182.1"/>
    <property type="molecule type" value="Genomic_DNA"/>
</dbReference>
<dbReference type="RefSeq" id="WP_118888357.1">
    <property type="nucleotide sequence ID" value="NZ_PHUT01000001.1"/>
</dbReference>
<evidence type="ECO:0000256" key="3">
    <source>
        <dbReference type="ARBA" id="ARBA00022679"/>
    </source>
</evidence>
<dbReference type="GO" id="GO:0008299">
    <property type="term" value="P:isoprenoid biosynthetic process"/>
    <property type="evidence" value="ECO:0007669"/>
    <property type="project" value="UniProtKB-KW"/>
</dbReference>
<dbReference type="AlphaFoldDB" id="A0A417YMZ1"/>
<keyword evidence="4" id="KW-0479">Metal-binding</keyword>
<dbReference type="Gene3D" id="1.10.600.10">
    <property type="entry name" value="Farnesyl Diphosphate Synthase"/>
    <property type="match status" value="1"/>
</dbReference>
<keyword evidence="6" id="KW-0414">Isoprene biosynthesis</keyword>
<evidence type="ECO:0000256" key="1">
    <source>
        <dbReference type="ARBA" id="ARBA00001946"/>
    </source>
</evidence>
<dbReference type="InterPro" id="IPR000092">
    <property type="entry name" value="Polyprenyl_synt"/>
</dbReference>
<sequence length="786" mass="90262">MNEKTIINADNAYHKAEQRAEAYFKSLFGQHADQSYVQALIKDLELWKPQHVQRRSFISTLTNKKQLDDYKFIQSLKLTGKLDPYLKRSISYIFMRDMGHALDSPATQRRIGSIVGRLKEQLTRKQAGQEDMFSMARLYRMAEKNGIESTFIWVTEKLNMVTENIPAGMDAEEAQRKLIKIIAGLVMQAIEEMGDDIDPEEKSAKLEQAIRLGYAYGLTYPFIDDLLDSNVLSAEEKNRYSEMIRITLVTGVVPPLGKWTGENGKHMRFIHSELKAAFELIHESLPAEDWEAFLEQAYVFYQSQEVERVKDLRNETYTNEELYIPVILKSSASRLIVRSIIDASEDEGIDQRTFYYGIYNQLADDFTDMADDRQGGRVTPYTYYLEHYEKRKDLINPFELYWTVIANFIHNVYDSDPQAREVILSRAINSLKRFKAKKGEQKYEQVMGLLFSGIPALQETVDDLVQHATDVDFFDKLIRDRMIRNLRQDREERDVFVTQAKKVREDLNATLPISQSEENVLLDESIMEAANYSLGSTGKRLRPIITWFMGVEEYGLDKKAIQPLLKSLEYMHTASLIYDDLPAQDNADFRRGNPTLHRTYTTATAELSGLYLTQQAVAEQASLQSFDAKSVLQLIHYSANVTADMCRGQAMDLQTKGEHLTLEQLNEMCFYKTGLGFEAALMMPAILAGANESEKHALKQFARHAGIAFQIKDDLLDVEGDPSELGKSPFRDEKNNNSTFVSVLGIEAAKKEMWEHYCLAMETLQVLKHNNPFLKHVLNYFVHRGY</sequence>
<reference evidence="7 8" key="1">
    <citation type="journal article" date="2007" name="Int. J. Syst. Evol. Microbiol.">
        <title>Oceanobacillus profundus sp. nov., isolated from a deep-sea sediment core.</title>
        <authorList>
            <person name="Kim Y.G."/>
            <person name="Choi D.H."/>
            <person name="Hyun S."/>
            <person name="Cho B.C."/>
        </authorList>
    </citation>
    <scope>NUCLEOTIDE SEQUENCE [LARGE SCALE GENOMIC DNA]</scope>
    <source>
        <strain evidence="7 8">DSM 18246</strain>
    </source>
</reference>
<accession>A0A417YMZ1</accession>
<dbReference type="OrthoDB" id="9805316at2"/>
<dbReference type="PROSITE" id="PS00723">
    <property type="entry name" value="POLYPRENYL_SYNTHASE_1"/>
    <property type="match status" value="1"/>
</dbReference>
<proteinExistence type="inferred from homology"/>
<evidence type="ECO:0000256" key="5">
    <source>
        <dbReference type="ARBA" id="ARBA00022842"/>
    </source>
</evidence>
<dbReference type="InterPro" id="IPR008949">
    <property type="entry name" value="Isoprenoid_synthase_dom_sf"/>
</dbReference>
<evidence type="ECO:0000313" key="7">
    <source>
        <dbReference type="EMBL" id="RHW35182.1"/>
    </source>
</evidence>
<dbReference type="PANTHER" id="PTHR43281">
    <property type="entry name" value="FARNESYL DIPHOSPHATE SYNTHASE"/>
    <property type="match status" value="1"/>
</dbReference>
<comment type="similarity">
    <text evidence="2">Belongs to the FPP/GGPP synthase family.</text>
</comment>
<comment type="cofactor">
    <cofactor evidence="1">
        <name>Mg(2+)</name>
        <dbReference type="ChEBI" id="CHEBI:18420"/>
    </cofactor>
</comment>
<dbReference type="GO" id="GO:0046872">
    <property type="term" value="F:metal ion binding"/>
    <property type="evidence" value="ECO:0007669"/>
    <property type="project" value="UniProtKB-KW"/>
</dbReference>
<dbReference type="GO" id="GO:0004659">
    <property type="term" value="F:prenyltransferase activity"/>
    <property type="evidence" value="ECO:0007669"/>
    <property type="project" value="InterPro"/>
</dbReference>
<dbReference type="PANTHER" id="PTHR43281:SF1">
    <property type="entry name" value="FARNESYL DIPHOSPHATE SYNTHASE"/>
    <property type="match status" value="1"/>
</dbReference>
<evidence type="ECO:0000256" key="4">
    <source>
        <dbReference type="ARBA" id="ARBA00022723"/>
    </source>
</evidence>
<dbReference type="SFLD" id="SFLDS00005">
    <property type="entry name" value="Isoprenoid_Synthase_Type_I"/>
    <property type="match status" value="1"/>
</dbReference>
<evidence type="ECO:0000256" key="6">
    <source>
        <dbReference type="ARBA" id="ARBA00023229"/>
    </source>
</evidence>
<keyword evidence="5" id="KW-0460">Magnesium</keyword>
<name>A0A417YMZ1_9BACI</name>
<keyword evidence="8" id="KW-1185">Reference proteome</keyword>